<dbReference type="InterPro" id="IPR043733">
    <property type="entry name" value="DUF5677"/>
</dbReference>
<dbReference type="Pfam" id="PF18928">
    <property type="entry name" value="DUF5677"/>
    <property type="match status" value="1"/>
</dbReference>
<dbReference type="RefSeq" id="WP_150641960.1">
    <property type="nucleotide sequence ID" value="NZ_CABVHQ010000015.1"/>
</dbReference>
<dbReference type="AlphaFoldDB" id="A0A5E7BJM5"/>
<organism evidence="1 2">
    <name type="scientific">Pseudomonas fluorescens</name>
    <dbReference type="NCBI Taxonomy" id="294"/>
    <lineage>
        <taxon>Bacteria</taxon>
        <taxon>Pseudomonadati</taxon>
        <taxon>Pseudomonadota</taxon>
        <taxon>Gammaproteobacteria</taxon>
        <taxon>Pseudomonadales</taxon>
        <taxon>Pseudomonadaceae</taxon>
        <taxon>Pseudomonas</taxon>
    </lineage>
</organism>
<evidence type="ECO:0000313" key="2">
    <source>
        <dbReference type="Proteomes" id="UP000337909"/>
    </source>
</evidence>
<gene>
    <name evidence="1" type="ORF">PS691_01926</name>
</gene>
<proteinExistence type="predicted"/>
<reference evidence="1 2" key="1">
    <citation type="submission" date="2019-09" db="EMBL/GenBank/DDBJ databases">
        <authorList>
            <person name="Chandra G."/>
            <person name="Truman W A."/>
        </authorList>
    </citation>
    <scope>NUCLEOTIDE SEQUENCE [LARGE SCALE GENOMIC DNA]</scope>
    <source>
        <strain evidence="1">PS691</strain>
    </source>
</reference>
<dbReference type="Proteomes" id="UP000337909">
    <property type="component" value="Unassembled WGS sequence"/>
</dbReference>
<accession>A0A5E7BJM5</accession>
<evidence type="ECO:0000313" key="1">
    <source>
        <dbReference type="EMBL" id="VVN91819.1"/>
    </source>
</evidence>
<dbReference type="EMBL" id="CABVHQ010000015">
    <property type="protein sequence ID" value="VVN91819.1"/>
    <property type="molecule type" value="Genomic_DNA"/>
</dbReference>
<dbReference type="OrthoDB" id="6891178at2"/>
<name>A0A5E7BJM5_PSEFL</name>
<sequence>MDYRADFHVLIDLLTLLIESNNGRRTISGSERLTRAQTLSIKLFRHLISMYTAADGCVIEKDGRLLAGYYDFSSVQVLARAAIETHLVCHYLFSPDSESVSEYRFKLWCLAGLKDRIKLITTTEESREKQLSSQQQVDALWSELERSVHFQAEPNYRQKKLEKGEWRGGLQWHDLAELAGFHSAYFRNVYSYVCGHAHSSFMSVIQITDAQELSDQQMLASSIIGATNMVLAHHIRLFVKTFPESMPILLGQAQANRVVDWWYIRSEDLTEVYDRP</sequence>
<protein>
    <submittedName>
        <fullName evidence="1">Uncharacterized protein</fullName>
    </submittedName>
</protein>